<organism evidence="1">
    <name type="scientific">human gut metagenome</name>
    <dbReference type="NCBI Taxonomy" id="408170"/>
    <lineage>
        <taxon>unclassified sequences</taxon>
        <taxon>metagenomes</taxon>
        <taxon>organismal metagenomes</taxon>
    </lineage>
</organism>
<protein>
    <submittedName>
        <fullName evidence="1">Nucleotidyltransferase domain protein</fullName>
    </submittedName>
</protein>
<comment type="caution">
    <text evidence="1">The sequence shown here is derived from an EMBL/GenBank/DDBJ whole genome shotgun (WGS) entry which is preliminary data.</text>
</comment>
<reference evidence="1" key="1">
    <citation type="journal article" date="2013" name="Environ. Microbiol.">
        <title>Microbiota from the distal guts of lean and obese adolescents exhibit partial functional redundancy besides clear differences in community structure.</title>
        <authorList>
            <person name="Ferrer M."/>
            <person name="Ruiz A."/>
            <person name="Lanza F."/>
            <person name="Haange S.B."/>
            <person name="Oberbach A."/>
            <person name="Till H."/>
            <person name="Bargiela R."/>
            <person name="Campoy C."/>
            <person name="Segura M.T."/>
            <person name="Richter M."/>
            <person name="von Bergen M."/>
            <person name="Seifert J."/>
            <person name="Suarez A."/>
        </authorList>
    </citation>
    <scope>NUCLEOTIDE SEQUENCE</scope>
</reference>
<evidence type="ECO:0000313" key="1">
    <source>
        <dbReference type="EMBL" id="EKC73893.1"/>
    </source>
</evidence>
<dbReference type="GO" id="GO:0016740">
    <property type="term" value="F:transferase activity"/>
    <property type="evidence" value="ECO:0007669"/>
    <property type="project" value="UniProtKB-KW"/>
</dbReference>
<sequence length="156" mass="17820">MKSLKVKEWMIWNVSKWTNKEFEAMTIQHSKDLLQSGELRATSEIGRDEAALNGLSRAEVERGVLYHAQGILEDMGLENEVELLAARVHGSRSREELYRDDSDLDVVLSYRGNIREDSFFNELNAHGIAMAGIKVDINPIAEERITLAEYNERVQK</sequence>
<dbReference type="AlphaFoldDB" id="K1TVM6"/>
<dbReference type="EMBL" id="AJWY01003914">
    <property type="protein sequence ID" value="EKC73893.1"/>
    <property type="molecule type" value="Genomic_DNA"/>
</dbReference>
<gene>
    <name evidence="1" type="ORF">LEA_06004</name>
</gene>
<accession>K1TVM6</accession>
<feature type="non-terminal residue" evidence="1">
    <location>
        <position position="156"/>
    </location>
</feature>
<proteinExistence type="predicted"/>
<name>K1TVM6_9ZZZZ</name>
<keyword evidence="1" id="KW-0808">Transferase</keyword>